<feature type="compositionally biased region" description="Pro residues" evidence="1">
    <location>
        <begin position="127"/>
        <end position="136"/>
    </location>
</feature>
<feature type="region of interest" description="Disordered" evidence="1">
    <location>
        <begin position="40"/>
        <end position="67"/>
    </location>
</feature>
<comment type="caution">
    <text evidence="2">The sequence shown here is derived from an EMBL/GenBank/DDBJ whole genome shotgun (WGS) entry which is preliminary data.</text>
</comment>
<evidence type="ECO:0000256" key="1">
    <source>
        <dbReference type="SAM" id="MobiDB-lite"/>
    </source>
</evidence>
<evidence type="ECO:0000313" key="3">
    <source>
        <dbReference type="Proteomes" id="UP000054717"/>
    </source>
</evidence>
<protein>
    <submittedName>
        <fullName evidence="2">Uncharacterized protein</fullName>
    </submittedName>
</protein>
<name>A0A158ESU6_9BURK</name>
<gene>
    <name evidence="2" type="ORF">AWB66_00216</name>
</gene>
<dbReference type="RefSeq" id="WP_125469629.1">
    <property type="nucleotide sequence ID" value="NZ_FCNZ02000001.1"/>
</dbReference>
<reference evidence="2" key="1">
    <citation type="submission" date="2016-01" db="EMBL/GenBank/DDBJ databases">
        <authorList>
            <person name="Peeters Charlotte."/>
        </authorList>
    </citation>
    <scope>NUCLEOTIDE SEQUENCE</scope>
    <source>
        <strain evidence="2">LMG 22936</strain>
    </source>
</reference>
<dbReference type="EMBL" id="FCNZ02000001">
    <property type="protein sequence ID" value="SAL10644.1"/>
    <property type="molecule type" value="Genomic_DNA"/>
</dbReference>
<proteinExistence type="predicted"/>
<accession>A0A158ESU6</accession>
<dbReference type="AlphaFoldDB" id="A0A158ESU6"/>
<feature type="region of interest" description="Disordered" evidence="1">
    <location>
        <begin position="121"/>
        <end position="150"/>
    </location>
</feature>
<sequence>MKIDTITYAKDALSYQPGASAADAFDSVLRRLERDMWRGAASGCRPNNTHAPRVAQTLPPSSGDGLAWPVRQVRASALQQAPSIPMSEHGMDHEEVSPQVEPIQPCGPEQQKPSALKSLPAWAPQAPVSPPEPCMRPPSSALKGPATRPGASLSPFRIEASDLRITLLQGASGASLAIRIASATTDEAVALARHALETFRRQGGPKPVRLLVNGVEHAHARLEHHTVTLDGEHHGD</sequence>
<dbReference type="Proteomes" id="UP000054717">
    <property type="component" value="Unassembled WGS sequence"/>
</dbReference>
<organism evidence="2 3">
    <name type="scientific">Caballeronia telluris</name>
    <dbReference type="NCBI Taxonomy" id="326475"/>
    <lineage>
        <taxon>Bacteria</taxon>
        <taxon>Pseudomonadati</taxon>
        <taxon>Pseudomonadota</taxon>
        <taxon>Betaproteobacteria</taxon>
        <taxon>Burkholderiales</taxon>
        <taxon>Burkholderiaceae</taxon>
        <taxon>Caballeronia</taxon>
    </lineage>
</organism>
<dbReference type="STRING" id="326475.AWB66_00216"/>
<keyword evidence="3" id="KW-1185">Reference proteome</keyword>
<evidence type="ECO:0000313" key="2">
    <source>
        <dbReference type="EMBL" id="SAL10644.1"/>
    </source>
</evidence>